<evidence type="ECO:0000256" key="6">
    <source>
        <dbReference type="ARBA" id="ARBA00023136"/>
    </source>
</evidence>
<dbReference type="Gene3D" id="1.10.3080.10">
    <property type="entry name" value="Clc chloride channel"/>
    <property type="match status" value="1"/>
</dbReference>
<evidence type="ECO:0000259" key="13">
    <source>
        <dbReference type="PROSITE" id="PS51371"/>
    </source>
</evidence>
<comment type="subcellular location">
    <subcellularLocation>
        <location evidence="1">Membrane</location>
        <topology evidence="1">Multi-pass membrane protein</topology>
    </subcellularLocation>
</comment>
<dbReference type="GO" id="GO:0008324">
    <property type="term" value="F:monoatomic cation transmembrane transporter activity"/>
    <property type="evidence" value="ECO:0007669"/>
    <property type="project" value="InterPro"/>
</dbReference>
<feature type="domain" description="RCK C-terminal" evidence="12">
    <location>
        <begin position="609"/>
        <end position="691"/>
    </location>
</feature>
<dbReference type="InterPro" id="IPR001807">
    <property type="entry name" value="ClC"/>
</dbReference>
<evidence type="ECO:0000313" key="15">
    <source>
        <dbReference type="Proteomes" id="UP001063350"/>
    </source>
</evidence>
<accession>A0A915U0D2</accession>
<sequence>MADKISRSGRLLDRTTLPEGLLPLILATVIGALTGLAAVFFIHLIAWIQHGSYTAAYYLFPRLGMWTYVLVPVGGALLGGPLIAWFASEAKGHGVPEVMQALVMRGGRIRPRVAIVKILASALCIGTGGSAGREGPIVQVGSALGSVTGQLLHLSDERIKNLVSCGAAAGIAATFNAPIAGVAFAIEVLMGELQVRMFGNVVISAVAASIVSQKFLGDRPAFTVPTYTFDSPVAILLYLALGLVAALVGVMFIRMLSWFEDLFDNWRFPDVLKPAVGALLLGLLGFGYLHLPGISFSGPTEFQLGMPLIENIPHVYGSGFTFIEEALHGQVSFWLLFLLIFLKPLATSFTLGSGNSGGVFAPSLFIGAMLGGAMGMLFQYILPQYAGSPGAYALVGMSAVFAAAAQAPLTAMLIVFEMSNDYSLILPLMVTAVTATFFAQWLYPESIYTIKLTRRGIRFSQGRDMDIMQGVQVREVMNPDPVTVHASQPLAELYQKFQETNYLGFPVLDDQDRLWGIVTLQDMRRALSQDSVKLRGLTVSDVAVPDPITVYPDEPIWTAIQKMAPRDLARLPVISREEKNKLVGLISRSDILRAYDVGLVRKQRGQMLEKNTSLRRQNQNEFIEFCLMPGHQAVGRQLGDLNLPGQVNVVSIERAGEIIIPQQDTRFEAGDIVTVFGRKDVLDQVQRIFSSAGEEDS</sequence>
<feature type="transmembrane region" description="Helical" evidence="11">
    <location>
        <begin position="161"/>
        <end position="186"/>
    </location>
</feature>
<evidence type="ECO:0000256" key="10">
    <source>
        <dbReference type="PROSITE-ProRule" id="PRU00703"/>
    </source>
</evidence>
<keyword evidence="10" id="KW-0129">CBS domain</keyword>
<dbReference type="SUPFAM" id="SSF81340">
    <property type="entry name" value="Clc chloride channel"/>
    <property type="match status" value="1"/>
</dbReference>
<dbReference type="AlphaFoldDB" id="A0A915U0D2"/>
<dbReference type="Pfam" id="PF00654">
    <property type="entry name" value="Voltage_CLC"/>
    <property type="match status" value="1"/>
</dbReference>
<feature type="transmembrane region" description="Helical" evidence="11">
    <location>
        <begin position="198"/>
        <end position="216"/>
    </location>
</feature>
<dbReference type="KEGG" id="ddu:GF1_08360"/>
<feature type="domain" description="CBS" evidence="13">
    <location>
        <begin position="543"/>
        <end position="603"/>
    </location>
</feature>
<dbReference type="PANTHER" id="PTHR43427:SF6">
    <property type="entry name" value="CHLORIDE CHANNEL PROTEIN CLC-E"/>
    <property type="match status" value="1"/>
</dbReference>
<keyword evidence="2" id="KW-0813">Transport</keyword>
<dbReference type="PANTHER" id="PTHR43427">
    <property type="entry name" value="CHLORIDE CHANNEL PROTEIN CLC-E"/>
    <property type="match status" value="1"/>
</dbReference>
<keyword evidence="9" id="KW-0407">Ion channel</keyword>
<evidence type="ECO:0000256" key="11">
    <source>
        <dbReference type="SAM" id="Phobius"/>
    </source>
</evidence>
<evidence type="ECO:0000256" key="1">
    <source>
        <dbReference type="ARBA" id="ARBA00004141"/>
    </source>
</evidence>
<dbReference type="CDD" id="cd00400">
    <property type="entry name" value="Voltage_gated_ClC"/>
    <property type="match status" value="1"/>
</dbReference>
<keyword evidence="5" id="KW-0406">Ion transport</keyword>
<feature type="transmembrane region" description="Helical" evidence="11">
    <location>
        <begin position="331"/>
        <end position="352"/>
    </location>
</feature>
<evidence type="ECO:0000256" key="8">
    <source>
        <dbReference type="ARBA" id="ARBA00023214"/>
    </source>
</evidence>
<dbReference type="PROSITE" id="PS51202">
    <property type="entry name" value="RCK_C"/>
    <property type="match status" value="1"/>
</dbReference>
<dbReference type="EMBL" id="AP024233">
    <property type="protein sequence ID" value="BCO08460.1"/>
    <property type="molecule type" value="Genomic_DNA"/>
</dbReference>
<keyword evidence="3 11" id="KW-0812">Transmembrane</keyword>
<evidence type="ECO:0000256" key="2">
    <source>
        <dbReference type="ARBA" id="ARBA00022448"/>
    </source>
</evidence>
<dbReference type="InterPro" id="IPR014743">
    <property type="entry name" value="Cl-channel_core"/>
</dbReference>
<dbReference type="Pfam" id="PF00571">
    <property type="entry name" value="CBS"/>
    <property type="match status" value="2"/>
</dbReference>
<dbReference type="GO" id="GO:0005254">
    <property type="term" value="F:chloride channel activity"/>
    <property type="evidence" value="ECO:0007669"/>
    <property type="project" value="UniProtKB-KW"/>
</dbReference>
<evidence type="ECO:0000256" key="4">
    <source>
        <dbReference type="ARBA" id="ARBA00022989"/>
    </source>
</evidence>
<feature type="transmembrane region" description="Helical" evidence="11">
    <location>
        <begin position="114"/>
        <end position="132"/>
    </location>
</feature>
<proteinExistence type="predicted"/>
<evidence type="ECO:0000259" key="12">
    <source>
        <dbReference type="PROSITE" id="PS51202"/>
    </source>
</evidence>
<dbReference type="InterPro" id="IPR000644">
    <property type="entry name" value="CBS_dom"/>
</dbReference>
<keyword evidence="8" id="KW-0868">Chloride</keyword>
<evidence type="ECO:0000256" key="3">
    <source>
        <dbReference type="ARBA" id="ARBA00022692"/>
    </source>
</evidence>
<organism evidence="14 15">
    <name type="scientific">Desulfolithobacter dissulfuricans</name>
    <dbReference type="NCBI Taxonomy" id="2795293"/>
    <lineage>
        <taxon>Bacteria</taxon>
        <taxon>Pseudomonadati</taxon>
        <taxon>Thermodesulfobacteriota</taxon>
        <taxon>Desulfobulbia</taxon>
        <taxon>Desulfobulbales</taxon>
        <taxon>Desulfobulbaceae</taxon>
        <taxon>Desulfolithobacter</taxon>
    </lineage>
</organism>
<dbReference type="InterPro" id="IPR046342">
    <property type="entry name" value="CBS_dom_sf"/>
</dbReference>
<dbReference type="InterPro" id="IPR036721">
    <property type="entry name" value="RCK_C_sf"/>
</dbReference>
<feature type="transmembrane region" description="Helical" evidence="11">
    <location>
        <begin position="65"/>
        <end position="87"/>
    </location>
</feature>
<name>A0A915U0D2_9BACT</name>
<evidence type="ECO:0000256" key="7">
    <source>
        <dbReference type="ARBA" id="ARBA00023173"/>
    </source>
</evidence>
<feature type="domain" description="CBS" evidence="13">
    <location>
        <begin position="477"/>
        <end position="534"/>
    </location>
</feature>
<dbReference type="InterPro" id="IPR006037">
    <property type="entry name" value="RCK_C"/>
</dbReference>
<dbReference type="Gene3D" id="3.10.580.10">
    <property type="entry name" value="CBS-domain"/>
    <property type="match status" value="1"/>
</dbReference>
<reference evidence="14" key="1">
    <citation type="submission" date="2020-12" db="EMBL/GenBank/DDBJ databases">
        <title>Desulfobium dissulfuricans gen. nov., sp. nov., a novel mesophilic, sulfate-reducing bacterium isolated from a deep-sea hydrothermal vent.</title>
        <authorList>
            <person name="Hashimoto Y."/>
            <person name="Tame A."/>
            <person name="Sawayama S."/>
            <person name="Miyazaki J."/>
            <person name="Takai K."/>
            <person name="Nakagawa S."/>
        </authorList>
    </citation>
    <scope>NUCLEOTIDE SEQUENCE</scope>
    <source>
        <strain evidence="14">GF1</strain>
    </source>
</reference>
<evidence type="ECO:0000313" key="14">
    <source>
        <dbReference type="EMBL" id="BCO08460.1"/>
    </source>
</evidence>
<feature type="transmembrane region" description="Helical" evidence="11">
    <location>
        <begin position="236"/>
        <end position="259"/>
    </location>
</feature>
<dbReference type="Pfam" id="PF02080">
    <property type="entry name" value="TrkA_C"/>
    <property type="match status" value="1"/>
</dbReference>
<dbReference type="InterPro" id="IPR050368">
    <property type="entry name" value="ClC-type_chloride_channel"/>
</dbReference>
<keyword evidence="4 11" id="KW-1133">Transmembrane helix</keyword>
<dbReference type="Proteomes" id="UP001063350">
    <property type="component" value="Chromosome"/>
</dbReference>
<protein>
    <submittedName>
        <fullName evidence="14">Chloride channel protein</fullName>
    </submittedName>
</protein>
<dbReference type="Gene3D" id="3.30.70.1450">
    <property type="entry name" value="Regulator of K+ conductance, C-terminal domain"/>
    <property type="match status" value="1"/>
</dbReference>
<feature type="transmembrane region" description="Helical" evidence="11">
    <location>
        <begin position="271"/>
        <end position="291"/>
    </location>
</feature>
<dbReference type="SUPFAM" id="SSF116726">
    <property type="entry name" value="TrkA C-terminal domain-like"/>
    <property type="match status" value="1"/>
</dbReference>
<evidence type="ECO:0000256" key="5">
    <source>
        <dbReference type="ARBA" id="ARBA00023065"/>
    </source>
</evidence>
<keyword evidence="6 11" id="KW-0472">Membrane</keyword>
<dbReference type="PROSITE" id="PS51371">
    <property type="entry name" value="CBS"/>
    <property type="match status" value="2"/>
</dbReference>
<feature type="transmembrane region" description="Helical" evidence="11">
    <location>
        <begin position="423"/>
        <end position="443"/>
    </location>
</feature>
<gene>
    <name evidence="14" type="ORF">GF1_08360</name>
</gene>
<dbReference type="GO" id="GO:0006813">
    <property type="term" value="P:potassium ion transport"/>
    <property type="evidence" value="ECO:0007669"/>
    <property type="project" value="InterPro"/>
</dbReference>
<dbReference type="PRINTS" id="PR00762">
    <property type="entry name" value="CLCHANNEL"/>
</dbReference>
<feature type="transmembrane region" description="Helical" evidence="11">
    <location>
        <begin position="359"/>
        <end position="382"/>
    </location>
</feature>
<dbReference type="FunFam" id="1.10.3080.10:FF:000018">
    <property type="entry name" value="Chloride transporter, ClC family"/>
    <property type="match status" value="1"/>
</dbReference>
<dbReference type="GO" id="GO:0034707">
    <property type="term" value="C:chloride channel complex"/>
    <property type="evidence" value="ECO:0007669"/>
    <property type="project" value="UniProtKB-KW"/>
</dbReference>
<feature type="transmembrane region" description="Helical" evidence="11">
    <location>
        <begin position="394"/>
        <end position="416"/>
    </location>
</feature>
<keyword evidence="7" id="KW-0869">Chloride channel</keyword>
<dbReference type="RefSeq" id="WP_267928366.1">
    <property type="nucleotide sequence ID" value="NZ_AP024233.1"/>
</dbReference>
<feature type="transmembrane region" description="Helical" evidence="11">
    <location>
        <begin position="21"/>
        <end position="45"/>
    </location>
</feature>
<dbReference type="SUPFAM" id="SSF54631">
    <property type="entry name" value="CBS-domain pair"/>
    <property type="match status" value="1"/>
</dbReference>
<evidence type="ECO:0000256" key="9">
    <source>
        <dbReference type="ARBA" id="ARBA00023303"/>
    </source>
</evidence>
<dbReference type="SMART" id="SM00116">
    <property type="entry name" value="CBS"/>
    <property type="match status" value="2"/>
</dbReference>
<keyword evidence="15" id="KW-1185">Reference proteome</keyword>